<evidence type="ECO:0000256" key="5">
    <source>
        <dbReference type="ARBA" id="ARBA00022737"/>
    </source>
</evidence>
<evidence type="ECO:0000256" key="2">
    <source>
        <dbReference type="ARBA" id="ARBA00012251"/>
    </source>
</evidence>
<feature type="compositionally biased region" description="Low complexity" evidence="10">
    <location>
        <begin position="713"/>
        <end position="732"/>
    </location>
</feature>
<gene>
    <name evidence="13" type="ORF">B0H63DRAFT_53930</name>
</gene>
<keyword evidence="4" id="KW-0479">Metal-binding</keyword>
<reference evidence="13" key="1">
    <citation type="journal article" date="2023" name="Mol. Phylogenet. Evol.">
        <title>Genome-scale phylogeny and comparative genomics of the fungal order Sordariales.</title>
        <authorList>
            <person name="Hensen N."/>
            <person name="Bonometti L."/>
            <person name="Westerberg I."/>
            <person name="Brannstrom I.O."/>
            <person name="Guillou S."/>
            <person name="Cros-Aarteil S."/>
            <person name="Calhoun S."/>
            <person name="Haridas S."/>
            <person name="Kuo A."/>
            <person name="Mondo S."/>
            <person name="Pangilinan J."/>
            <person name="Riley R."/>
            <person name="LaButti K."/>
            <person name="Andreopoulos B."/>
            <person name="Lipzen A."/>
            <person name="Chen C."/>
            <person name="Yan M."/>
            <person name="Daum C."/>
            <person name="Ng V."/>
            <person name="Clum A."/>
            <person name="Steindorff A."/>
            <person name="Ohm R.A."/>
            <person name="Martin F."/>
            <person name="Silar P."/>
            <person name="Natvig D.O."/>
            <person name="Lalanne C."/>
            <person name="Gautier V."/>
            <person name="Ament-Velasquez S.L."/>
            <person name="Kruys A."/>
            <person name="Hutchinson M.I."/>
            <person name="Powell A.J."/>
            <person name="Barry K."/>
            <person name="Miller A.N."/>
            <person name="Grigoriev I.V."/>
            <person name="Debuchy R."/>
            <person name="Gladieux P."/>
            <person name="Hiltunen Thoren M."/>
            <person name="Johannesson H."/>
        </authorList>
    </citation>
    <scope>NUCLEOTIDE SEQUENCE</scope>
    <source>
        <strain evidence="13">CBS 232.78</strain>
    </source>
</reference>
<feature type="compositionally biased region" description="Basic and acidic residues" evidence="10">
    <location>
        <begin position="1"/>
        <end position="17"/>
    </location>
</feature>
<evidence type="ECO:0000259" key="11">
    <source>
        <dbReference type="PROSITE" id="PS50089"/>
    </source>
</evidence>
<dbReference type="GO" id="GO:0008270">
    <property type="term" value="F:zinc ion binding"/>
    <property type="evidence" value="ECO:0007669"/>
    <property type="project" value="UniProtKB-KW"/>
</dbReference>
<evidence type="ECO:0000256" key="10">
    <source>
        <dbReference type="SAM" id="MobiDB-lite"/>
    </source>
</evidence>
<organism evidence="13 14">
    <name type="scientific">Podospora didyma</name>
    <dbReference type="NCBI Taxonomy" id="330526"/>
    <lineage>
        <taxon>Eukaryota</taxon>
        <taxon>Fungi</taxon>
        <taxon>Dikarya</taxon>
        <taxon>Ascomycota</taxon>
        <taxon>Pezizomycotina</taxon>
        <taxon>Sordariomycetes</taxon>
        <taxon>Sordariomycetidae</taxon>
        <taxon>Sordariales</taxon>
        <taxon>Podosporaceae</taxon>
        <taxon>Podospora</taxon>
    </lineage>
</organism>
<dbReference type="PROSITE" id="PS51873">
    <property type="entry name" value="TRIAD"/>
    <property type="match status" value="1"/>
</dbReference>
<evidence type="ECO:0000313" key="13">
    <source>
        <dbReference type="EMBL" id="KAK3394654.1"/>
    </source>
</evidence>
<dbReference type="InterPro" id="IPR044066">
    <property type="entry name" value="TRIAD_supradom"/>
</dbReference>
<dbReference type="Pfam" id="PF01485">
    <property type="entry name" value="IBR"/>
    <property type="match status" value="1"/>
</dbReference>
<dbReference type="SMART" id="SM00647">
    <property type="entry name" value="IBR"/>
    <property type="match status" value="2"/>
</dbReference>
<feature type="compositionally biased region" description="Gly residues" evidence="10">
    <location>
        <begin position="684"/>
        <end position="695"/>
    </location>
</feature>
<dbReference type="EMBL" id="JAULSW010000001">
    <property type="protein sequence ID" value="KAK3394654.1"/>
    <property type="molecule type" value="Genomic_DNA"/>
</dbReference>
<keyword evidence="5" id="KW-0677">Repeat</keyword>
<dbReference type="GO" id="GO:0016567">
    <property type="term" value="P:protein ubiquitination"/>
    <property type="evidence" value="ECO:0007669"/>
    <property type="project" value="InterPro"/>
</dbReference>
<keyword evidence="3" id="KW-0808">Transferase</keyword>
<evidence type="ECO:0000256" key="1">
    <source>
        <dbReference type="ARBA" id="ARBA00001798"/>
    </source>
</evidence>
<dbReference type="InterPro" id="IPR002867">
    <property type="entry name" value="IBR_dom"/>
</dbReference>
<feature type="domain" description="RING-type" evidence="11">
    <location>
        <begin position="414"/>
        <end position="467"/>
    </location>
</feature>
<proteinExistence type="predicted"/>
<sequence>MVLIEEKRGRKPSDRRSTASTSKGVARPYLGLFAPLFGSRPVPASPPPRKHRSRDRDRDKDRERDRDKERDRERDRDPHRRKDKDRDRDNDRGKPSSHHHHPRSLQRRHHDHSHQKLRHHRRPKSPQEPRPIVVEVLPIDPRHRDFKLRVRTGTPITKLEAVVLRRYEECDGEPLPESTFFRFYAKGKELEKQDEVNSNLSTIWYQMSRVPGELDHWKFTHWQDETHGRLESSITDELVRAIEGGATVGQLRRKIADYMEIEDENRVVLIARGGIRLGPDLLQGDCWELRQVKDKWLCRWLSIDIVSEGCYLRLKGLGRQYIYHPKLEYIERGMEVRTIKKYLDTRLFPAVNQQGEETGLKIGWKNIGLNLDGNCLSSFSSIEWGKAYDFELPPDAAETFSDEETWLLAATETCSACIEDKKLSELPIKITAACSHKATICKDCLKQWLESGLQSGTWDRLKCPDCSEVLRFEDVKRYASSEIFARYDTLVTRAALKDIPNFRFCLSTKCESGQIVDDKCPKYKCKACGEAQCVKHDVLWHAGETCDEYDERNRKRKKDEKASENMIKKTSKKCPECKKDIHKYTGCNHITCVCRHEWCYLCFAAYQRNQHGFLFCRHLPTCTERDPFIDLVDLPNGGEPRPNNFWPPAGFRPGPGQRPHPFLPPGFVPPHLRRANNNNNNNPAGGGPGGNGGPARRGPPPPPDDFFRNWGMPRPNNDNNNNNNNNNNNRAPNVPPVRPGVLAAGIAATVAANAARRAGNEELGHQIDNLIERLAL</sequence>
<dbReference type="EC" id="2.3.2.31" evidence="2"/>
<comment type="caution">
    <text evidence="13">The sequence shown here is derived from an EMBL/GenBank/DDBJ whole genome shotgun (WGS) entry which is preliminary data.</text>
</comment>
<dbReference type="CDD" id="cd20336">
    <property type="entry name" value="Rcat_RBR"/>
    <property type="match status" value="1"/>
</dbReference>
<dbReference type="Proteomes" id="UP001285441">
    <property type="component" value="Unassembled WGS sequence"/>
</dbReference>
<feature type="domain" description="RING-type" evidence="12">
    <location>
        <begin position="410"/>
        <end position="622"/>
    </location>
</feature>
<dbReference type="InterPro" id="IPR013083">
    <property type="entry name" value="Znf_RING/FYVE/PHD"/>
</dbReference>
<feature type="region of interest" description="Disordered" evidence="10">
    <location>
        <begin position="1"/>
        <end position="134"/>
    </location>
</feature>
<dbReference type="PANTHER" id="PTHR11685">
    <property type="entry name" value="RBR FAMILY RING FINGER AND IBR DOMAIN-CONTAINING"/>
    <property type="match status" value="1"/>
</dbReference>
<evidence type="ECO:0000256" key="7">
    <source>
        <dbReference type="ARBA" id="ARBA00022786"/>
    </source>
</evidence>
<name>A0AAE0P7C9_9PEZI</name>
<evidence type="ECO:0000256" key="6">
    <source>
        <dbReference type="ARBA" id="ARBA00022771"/>
    </source>
</evidence>
<evidence type="ECO:0000259" key="12">
    <source>
        <dbReference type="PROSITE" id="PS51873"/>
    </source>
</evidence>
<comment type="catalytic activity">
    <reaction evidence="1">
        <text>[E2 ubiquitin-conjugating enzyme]-S-ubiquitinyl-L-cysteine + [acceptor protein]-L-lysine = [E2 ubiquitin-conjugating enzyme]-L-cysteine + [acceptor protein]-N(6)-ubiquitinyl-L-lysine.</text>
        <dbReference type="EC" id="2.3.2.31"/>
    </reaction>
</comment>
<dbReference type="Pfam" id="PF26200">
    <property type="entry name" value="Rcat_RNF216"/>
    <property type="match status" value="1"/>
</dbReference>
<dbReference type="GO" id="GO:0061630">
    <property type="term" value="F:ubiquitin protein ligase activity"/>
    <property type="evidence" value="ECO:0007669"/>
    <property type="project" value="UniProtKB-EC"/>
</dbReference>
<dbReference type="AlphaFoldDB" id="A0AAE0P7C9"/>
<dbReference type="SUPFAM" id="SSF57850">
    <property type="entry name" value="RING/U-box"/>
    <property type="match status" value="3"/>
</dbReference>
<keyword evidence="7" id="KW-0833">Ubl conjugation pathway</keyword>
<keyword evidence="8" id="KW-0862">Zinc</keyword>
<feature type="compositionally biased region" description="Basic residues" evidence="10">
    <location>
        <begin position="95"/>
        <end position="124"/>
    </location>
</feature>
<feature type="compositionally biased region" description="Pro residues" evidence="10">
    <location>
        <begin position="656"/>
        <end position="668"/>
    </location>
</feature>
<dbReference type="PROSITE" id="PS50089">
    <property type="entry name" value="ZF_RING_2"/>
    <property type="match status" value="1"/>
</dbReference>
<keyword evidence="14" id="KW-1185">Reference proteome</keyword>
<dbReference type="Gene3D" id="1.20.120.1750">
    <property type="match status" value="1"/>
</dbReference>
<evidence type="ECO:0000256" key="9">
    <source>
        <dbReference type="PROSITE-ProRule" id="PRU00175"/>
    </source>
</evidence>
<dbReference type="Gene3D" id="3.30.40.10">
    <property type="entry name" value="Zinc/RING finger domain, C3HC4 (zinc finger)"/>
    <property type="match status" value="1"/>
</dbReference>
<feature type="compositionally biased region" description="Basic and acidic residues" evidence="10">
    <location>
        <begin position="54"/>
        <end position="94"/>
    </location>
</feature>
<reference evidence="13" key="2">
    <citation type="submission" date="2023-06" db="EMBL/GenBank/DDBJ databases">
        <authorList>
            <consortium name="Lawrence Berkeley National Laboratory"/>
            <person name="Haridas S."/>
            <person name="Hensen N."/>
            <person name="Bonometti L."/>
            <person name="Westerberg I."/>
            <person name="Brannstrom I.O."/>
            <person name="Guillou S."/>
            <person name="Cros-Aarteil S."/>
            <person name="Calhoun S."/>
            <person name="Kuo A."/>
            <person name="Mondo S."/>
            <person name="Pangilinan J."/>
            <person name="Riley R."/>
            <person name="LaButti K."/>
            <person name="Andreopoulos B."/>
            <person name="Lipzen A."/>
            <person name="Chen C."/>
            <person name="Yanf M."/>
            <person name="Daum C."/>
            <person name="Ng V."/>
            <person name="Clum A."/>
            <person name="Steindorff A."/>
            <person name="Ohm R."/>
            <person name="Martin F."/>
            <person name="Silar P."/>
            <person name="Natvig D."/>
            <person name="Lalanne C."/>
            <person name="Gautier V."/>
            <person name="Ament-velasquez S.L."/>
            <person name="Kruys A."/>
            <person name="Hutchinson M.I."/>
            <person name="Powell A.J."/>
            <person name="Barry K."/>
            <person name="Miller A.N."/>
            <person name="Grigoriev I.V."/>
            <person name="Debuchy R."/>
            <person name="Gladieux P."/>
            <person name="Thoren M.H."/>
            <person name="Johannesson H."/>
        </authorList>
    </citation>
    <scope>NUCLEOTIDE SEQUENCE</scope>
    <source>
        <strain evidence="13">CBS 232.78</strain>
    </source>
</reference>
<dbReference type="InterPro" id="IPR001841">
    <property type="entry name" value="Znf_RING"/>
</dbReference>
<accession>A0AAE0P7C9</accession>
<evidence type="ECO:0000256" key="3">
    <source>
        <dbReference type="ARBA" id="ARBA00022679"/>
    </source>
</evidence>
<dbReference type="CDD" id="cd20335">
    <property type="entry name" value="BRcat_RBR"/>
    <property type="match status" value="1"/>
</dbReference>
<evidence type="ECO:0000313" key="14">
    <source>
        <dbReference type="Proteomes" id="UP001285441"/>
    </source>
</evidence>
<protein>
    <recommendedName>
        <fullName evidence="2">RBR-type E3 ubiquitin transferase</fullName>
        <ecNumber evidence="2">2.3.2.31</ecNumber>
    </recommendedName>
</protein>
<feature type="region of interest" description="Disordered" evidence="10">
    <location>
        <begin position="640"/>
        <end position="737"/>
    </location>
</feature>
<dbReference type="InterPro" id="IPR031127">
    <property type="entry name" value="E3_UB_ligase_RBR"/>
</dbReference>
<keyword evidence="6 9" id="KW-0863">Zinc-finger</keyword>
<evidence type="ECO:0000256" key="8">
    <source>
        <dbReference type="ARBA" id="ARBA00022833"/>
    </source>
</evidence>
<evidence type="ECO:0000256" key="4">
    <source>
        <dbReference type="ARBA" id="ARBA00022723"/>
    </source>
</evidence>